<evidence type="ECO:0000256" key="1">
    <source>
        <dbReference type="ARBA" id="ARBA00004442"/>
    </source>
</evidence>
<feature type="domain" description="SusD-like N-terminal" evidence="8">
    <location>
        <begin position="24"/>
        <end position="225"/>
    </location>
</feature>
<reference evidence="9 10" key="1">
    <citation type="submission" date="2023-05" db="EMBL/GenBank/DDBJ databases">
        <title>Novel species of genus Flectobacillus isolated from stream in China.</title>
        <authorList>
            <person name="Lu H."/>
        </authorList>
    </citation>
    <scope>NUCLEOTIDE SEQUENCE [LARGE SCALE GENOMIC DNA]</scope>
    <source>
        <strain evidence="9 10">KCTC 42575</strain>
    </source>
</reference>
<dbReference type="PROSITE" id="PS51257">
    <property type="entry name" value="PROKAR_LIPOPROTEIN"/>
    <property type="match status" value="1"/>
</dbReference>
<evidence type="ECO:0000256" key="5">
    <source>
        <dbReference type="ARBA" id="ARBA00023237"/>
    </source>
</evidence>
<evidence type="ECO:0000256" key="3">
    <source>
        <dbReference type="ARBA" id="ARBA00022729"/>
    </source>
</evidence>
<evidence type="ECO:0000256" key="4">
    <source>
        <dbReference type="ARBA" id="ARBA00023136"/>
    </source>
</evidence>
<comment type="caution">
    <text evidence="9">The sequence shown here is derived from an EMBL/GenBank/DDBJ whole genome shotgun (WGS) entry which is preliminary data.</text>
</comment>
<dbReference type="InterPro" id="IPR011990">
    <property type="entry name" value="TPR-like_helical_dom_sf"/>
</dbReference>
<dbReference type="Pfam" id="PF07980">
    <property type="entry name" value="SusD_RagB"/>
    <property type="match status" value="1"/>
</dbReference>
<proteinExistence type="inferred from homology"/>
<organism evidence="9 10">
    <name type="scientific">Flectobacillus roseus</name>
    <dbReference type="NCBI Taxonomy" id="502259"/>
    <lineage>
        <taxon>Bacteria</taxon>
        <taxon>Pseudomonadati</taxon>
        <taxon>Bacteroidota</taxon>
        <taxon>Cytophagia</taxon>
        <taxon>Cytophagales</taxon>
        <taxon>Flectobacillaceae</taxon>
        <taxon>Flectobacillus</taxon>
    </lineage>
</organism>
<dbReference type="Pfam" id="PF14322">
    <property type="entry name" value="SusD-like_3"/>
    <property type="match status" value="1"/>
</dbReference>
<evidence type="ECO:0000313" key="9">
    <source>
        <dbReference type="EMBL" id="MDI9859999.1"/>
    </source>
</evidence>
<dbReference type="EMBL" id="JASHIF010000009">
    <property type="protein sequence ID" value="MDI9859999.1"/>
    <property type="molecule type" value="Genomic_DNA"/>
</dbReference>
<dbReference type="SUPFAM" id="SSF48452">
    <property type="entry name" value="TPR-like"/>
    <property type="match status" value="1"/>
</dbReference>
<sequence>MKKIVKIYLLIAASLLTTSCSDSFLELAPISNATADNFKSTDDFELAINSAYASLYTVYHPEGPVSYCNEQMSDNAIMYNISGIQADKWQFKDYSLMTTNTMVYQFWQDYYRAVFSTNIVLDKIETASLSETYKNDVRAQMRFLRALFYFNMVQTWGDIPLVTKPLSGDEAYAVPRSPQADVYDLIKKDLGFAIENLPLASAIPSTKIGRASKGAAQTLLGKVYLTLGDKTSAANVLKDVYNSNQYALLSTYASLWGPNVKNTKESIFEIQFLGGSASAPYSRYYQTFYPNNNFLGFYGSGMNQVTDDLYNEYEANDPRRDLSIALGYNNGTTFIAQKYPIKWTHTNAPIGSGNPLANNNFMVLRYADVLLMLSEATGDATYLNQVRTRAGLPKFGDAGYPTAFAGSLSTAIEHERRVELAIEFHRWFDLKRTNRAITVLQPKGKAITTDKLLLPIPQIVRSQNPAITQNNGYN</sequence>
<evidence type="ECO:0000259" key="8">
    <source>
        <dbReference type="Pfam" id="PF14322"/>
    </source>
</evidence>
<keyword evidence="5" id="KW-0998">Cell outer membrane</keyword>
<comment type="similarity">
    <text evidence="2">Belongs to the SusD family.</text>
</comment>
<feature type="domain" description="RagB/SusD" evidence="7">
    <location>
        <begin position="340"/>
        <end position="473"/>
    </location>
</feature>
<feature type="signal peptide" evidence="6">
    <location>
        <begin position="1"/>
        <end position="24"/>
    </location>
</feature>
<evidence type="ECO:0000256" key="2">
    <source>
        <dbReference type="ARBA" id="ARBA00006275"/>
    </source>
</evidence>
<keyword evidence="4" id="KW-0472">Membrane</keyword>
<dbReference type="Proteomes" id="UP001236507">
    <property type="component" value="Unassembled WGS sequence"/>
</dbReference>
<evidence type="ECO:0000313" key="10">
    <source>
        <dbReference type="Proteomes" id="UP001236507"/>
    </source>
</evidence>
<dbReference type="RefSeq" id="WP_283344830.1">
    <property type="nucleotide sequence ID" value="NZ_JASHIF010000009.1"/>
</dbReference>
<protein>
    <submittedName>
        <fullName evidence="9">RagB/SusD family nutrient uptake outer membrane protein</fullName>
    </submittedName>
</protein>
<gene>
    <name evidence="9" type="ORF">QM524_12330</name>
</gene>
<comment type="subcellular location">
    <subcellularLocation>
        <location evidence="1">Cell outer membrane</location>
    </subcellularLocation>
</comment>
<name>A0ABT6Y8U4_9BACT</name>
<dbReference type="Gene3D" id="1.25.40.390">
    <property type="match status" value="1"/>
</dbReference>
<dbReference type="CDD" id="cd08977">
    <property type="entry name" value="SusD"/>
    <property type="match status" value="1"/>
</dbReference>
<accession>A0ABT6Y8U4</accession>
<dbReference type="InterPro" id="IPR012944">
    <property type="entry name" value="SusD_RagB_dom"/>
</dbReference>
<feature type="chain" id="PRO_5047217032" evidence="6">
    <location>
        <begin position="25"/>
        <end position="474"/>
    </location>
</feature>
<evidence type="ECO:0000256" key="6">
    <source>
        <dbReference type="SAM" id="SignalP"/>
    </source>
</evidence>
<keyword evidence="3 6" id="KW-0732">Signal</keyword>
<evidence type="ECO:0000259" key="7">
    <source>
        <dbReference type="Pfam" id="PF07980"/>
    </source>
</evidence>
<keyword evidence="10" id="KW-1185">Reference proteome</keyword>
<dbReference type="InterPro" id="IPR033985">
    <property type="entry name" value="SusD-like_N"/>
</dbReference>